<name>A0A3S0B5R1_9CORY</name>
<proteinExistence type="predicted"/>
<dbReference type="PANTHER" id="PTHR30136:SF24">
    <property type="entry name" value="HTH-TYPE TRANSCRIPTIONAL REPRESSOR ALLR"/>
    <property type="match status" value="1"/>
</dbReference>
<evidence type="ECO:0000256" key="1">
    <source>
        <dbReference type="ARBA" id="ARBA00023015"/>
    </source>
</evidence>
<dbReference type="GO" id="GO:0045892">
    <property type="term" value="P:negative regulation of DNA-templated transcription"/>
    <property type="evidence" value="ECO:0007669"/>
    <property type="project" value="TreeGrafter"/>
</dbReference>
<dbReference type="SUPFAM" id="SSF46785">
    <property type="entry name" value="Winged helix' DNA-binding domain"/>
    <property type="match status" value="1"/>
</dbReference>
<evidence type="ECO:0000259" key="5">
    <source>
        <dbReference type="PROSITE" id="PS51078"/>
    </source>
</evidence>
<dbReference type="PROSITE" id="PS51077">
    <property type="entry name" value="HTH_ICLR"/>
    <property type="match status" value="1"/>
</dbReference>
<feature type="domain" description="HTH iclR-type" evidence="4">
    <location>
        <begin position="16"/>
        <end position="76"/>
    </location>
</feature>
<dbReference type="InterPro" id="IPR036390">
    <property type="entry name" value="WH_DNA-bd_sf"/>
</dbReference>
<dbReference type="GO" id="GO:0003677">
    <property type="term" value="F:DNA binding"/>
    <property type="evidence" value="ECO:0007669"/>
    <property type="project" value="UniProtKB-KW"/>
</dbReference>
<dbReference type="AlphaFoldDB" id="A0A3S0B5R1"/>
<organism evidence="6 7">
    <name type="scientific">Corynebacterium hylobatis</name>
    <dbReference type="NCBI Taxonomy" id="1859290"/>
    <lineage>
        <taxon>Bacteria</taxon>
        <taxon>Bacillati</taxon>
        <taxon>Actinomycetota</taxon>
        <taxon>Actinomycetes</taxon>
        <taxon>Mycobacteriales</taxon>
        <taxon>Corynebacteriaceae</taxon>
        <taxon>Corynebacterium</taxon>
    </lineage>
</organism>
<dbReference type="InterPro" id="IPR050707">
    <property type="entry name" value="HTH_MetabolicPath_Reg"/>
</dbReference>
<evidence type="ECO:0000313" key="7">
    <source>
        <dbReference type="Proteomes" id="UP000274907"/>
    </source>
</evidence>
<gene>
    <name evidence="6" type="ORF">EAH68_03200</name>
</gene>
<keyword evidence="3" id="KW-0804">Transcription</keyword>
<protein>
    <submittedName>
        <fullName evidence="6">IclR family transcriptional regulator</fullName>
    </submittedName>
</protein>
<dbReference type="Proteomes" id="UP000274907">
    <property type="component" value="Unassembled WGS sequence"/>
</dbReference>
<dbReference type="InterPro" id="IPR036388">
    <property type="entry name" value="WH-like_DNA-bd_sf"/>
</dbReference>
<dbReference type="Gene3D" id="3.30.450.40">
    <property type="match status" value="1"/>
</dbReference>
<evidence type="ECO:0000313" key="6">
    <source>
        <dbReference type="EMBL" id="RSZ65160.1"/>
    </source>
</evidence>
<dbReference type="Pfam" id="PF01614">
    <property type="entry name" value="IclR_C"/>
    <property type="match status" value="1"/>
</dbReference>
<dbReference type="Pfam" id="PF09339">
    <property type="entry name" value="HTH_IclR"/>
    <property type="match status" value="1"/>
</dbReference>
<dbReference type="Gene3D" id="1.10.10.10">
    <property type="entry name" value="Winged helix-like DNA-binding domain superfamily/Winged helix DNA-binding domain"/>
    <property type="match status" value="1"/>
</dbReference>
<dbReference type="PROSITE" id="PS51078">
    <property type="entry name" value="ICLR_ED"/>
    <property type="match status" value="1"/>
</dbReference>
<dbReference type="OrthoDB" id="7274111at2"/>
<dbReference type="InterPro" id="IPR014757">
    <property type="entry name" value="Tscrpt_reg_IclR_C"/>
</dbReference>
<keyword evidence="7" id="KW-1185">Reference proteome</keyword>
<sequence length="266" mass="29346">MSAQNGPARDPLPAPVESVDRALQLLLYLRDHDSISVKEAAEFLGSAASTAHRLLSTLTRRGFTVQDFERRYRMGAVLSGTDQGRVTESVLRDVALRPLTALQAKVQETVQIMVLRGGNIRFIEGVEPNTLLRVVRRVDDEMPAFVSAGGKAILARMSNQEVEEVYRRGLVEWPTRRVQTMRMLKRMLTQVRREGYALSVEETEQGVVGVGVAVLGPDARPVAAVTIAIPSVRFQKELIPDYVAALQQAAEEIHGEVFGPHHVADS</sequence>
<evidence type="ECO:0000256" key="2">
    <source>
        <dbReference type="ARBA" id="ARBA00023125"/>
    </source>
</evidence>
<accession>A0A3S0B5R1</accession>
<dbReference type="SUPFAM" id="SSF55781">
    <property type="entry name" value="GAF domain-like"/>
    <property type="match status" value="1"/>
</dbReference>
<comment type="caution">
    <text evidence="6">The sequence shown here is derived from an EMBL/GenBank/DDBJ whole genome shotgun (WGS) entry which is preliminary data.</text>
</comment>
<feature type="domain" description="IclR-ED" evidence="5">
    <location>
        <begin position="70"/>
        <end position="259"/>
    </location>
</feature>
<dbReference type="EMBL" id="RXHJ01000003">
    <property type="protein sequence ID" value="RSZ65160.1"/>
    <property type="molecule type" value="Genomic_DNA"/>
</dbReference>
<dbReference type="InterPro" id="IPR029016">
    <property type="entry name" value="GAF-like_dom_sf"/>
</dbReference>
<dbReference type="PANTHER" id="PTHR30136">
    <property type="entry name" value="HELIX-TURN-HELIX TRANSCRIPTIONAL REGULATOR, ICLR FAMILY"/>
    <property type="match status" value="1"/>
</dbReference>
<dbReference type="GO" id="GO:0003700">
    <property type="term" value="F:DNA-binding transcription factor activity"/>
    <property type="evidence" value="ECO:0007669"/>
    <property type="project" value="TreeGrafter"/>
</dbReference>
<dbReference type="InterPro" id="IPR005471">
    <property type="entry name" value="Tscrpt_reg_IclR_N"/>
</dbReference>
<dbReference type="RefSeq" id="WP_126119878.1">
    <property type="nucleotide sequence ID" value="NZ_RXHJ01000003.1"/>
</dbReference>
<reference evidence="6 7" key="1">
    <citation type="submission" date="2018-12" db="EMBL/GenBank/DDBJ databases">
        <title>YIM 101343 draft genome.</title>
        <authorList>
            <person name="Chen X."/>
        </authorList>
    </citation>
    <scope>NUCLEOTIDE SEQUENCE [LARGE SCALE GENOMIC DNA]</scope>
    <source>
        <strain evidence="6 7">YIM 101343</strain>
    </source>
</reference>
<dbReference type="SMART" id="SM00346">
    <property type="entry name" value="HTH_ICLR"/>
    <property type="match status" value="1"/>
</dbReference>
<evidence type="ECO:0000259" key="4">
    <source>
        <dbReference type="PROSITE" id="PS51077"/>
    </source>
</evidence>
<keyword evidence="1" id="KW-0805">Transcription regulation</keyword>
<keyword evidence="2" id="KW-0238">DNA-binding</keyword>
<evidence type="ECO:0000256" key="3">
    <source>
        <dbReference type="ARBA" id="ARBA00023163"/>
    </source>
</evidence>